<gene>
    <name evidence="2" type="ORF">mRhiFer1_009195</name>
</gene>
<name>A0A7J7SJ90_RHIFE</name>
<reference evidence="2 3" key="1">
    <citation type="journal article" date="2020" name="Nature">
        <title>Six reference-quality genomes reveal evolution of bat adaptations.</title>
        <authorList>
            <person name="Jebb D."/>
            <person name="Huang Z."/>
            <person name="Pippel M."/>
            <person name="Hughes G.M."/>
            <person name="Lavrichenko K."/>
            <person name="Devanna P."/>
            <person name="Winkler S."/>
            <person name="Jermiin L.S."/>
            <person name="Skirmuntt E.C."/>
            <person name="Katzourakis A."/>
            <person name="Burkitt-Gray L."/>
            <person name="Ray D.A."/>
            <person name="Sullivan K.A.M."/>
            <person name="Roscito J.G."/>
            <person name="Kirilenko B.M."/>
            <person name="Davalos L.M."/>
            <person name="Corthals A.P."/>
            <person name="Power M.L."/>
            <person name="Jones G."/>
            <person name="Ransome R.D."/>
            <person name="Dechmann D.K.N."/>
            <person name="Locatelli A.G."/>
            <person name="Puechmaille S.J."/>
            <person name="Fedrigo O."/>
            <person name="Jarvis E.D."/>
            <person name="Hiller M."/>
            <person name="Vernes S.C."/>
            <person name="Myers E.W."/>
            <person name="Teeling E.C."/>
        </authorList>
    </citation>
    <scope>NUCLEOTIDE SEQUENCE [LARGE SCALE GENOMIC DNA]</scope>
    <source>
        <strain evidence="2">MRhiFer1</strain>
        <tissue evidence="2">Lung</tissue>
    </source>
</reference>
<sequence>MHHFWMFAEIFLFNWKMTRKAQSDGPYECGSLSALLPTRAQSIMEVPTDDLPALESTTQAYEANQKSTLLKWDQSLHRASGGGDTDNSERDGWEKMALVVSTRDIGGIVGTIVEPSRDLP</sequence>
<accession>A0A7J7SJ90</accession>
<dbReference type="Proteomes" id="UP000585614">
    <property type="component" value="Unassembled WGS sequence"/>
</dbReference>
<dbReference type="EMBL" id="JACAGC010000022">
    <property type="protein sequence ID" value="KAF6288489.1"/>
    <property type="molecule type" value="Genomic_DNA"/>
</dbReference>
<dbReference type="AlphaFoldDB" id="A0A7J7SJ90"/>
<organism evidence="2 3">
    <name type="scientific">Rhinolophus ferrumequinum</name>
    <name type="common">Greater horseshoe bat</name>
    <dbReference type="NCBI Taxonomy" id="59479"/>
    <lineage>
        <taxon>Eukaryota</taxon>
        <taxon>Metazoa</taxon>
        <taxon>Chordata</taxon>
        <taxon>Craniata</taxon>
        <taxon>Vertebrata</taxon>
        <taxon>Euteleostomi</taxon>
        <taxon>Mammalia</taxon>
        <taxon>Eutheria</taxon>
        <taxon>Laurasiatheria</taxon>
        <taxon>Chiroptera</taxon>
        <taxon>Yinpterochiroptera</taxon>
        <taxon>Rhinolophoidea</taxon>
        <taxon>Rhinolophidae</taxon>
        <taxon>Rhinolophinae</taxon>
        <taxon>Rhinolophus</taxon>
    </lineage>
</organism>
<evidence type="ECO:0000313" key="2">
    <source>
        <dbReference type="EMBL" id="KAF6288489.1"/>
    </source>
</evidence>
<evidence type="ECO:0000313" key="3">
    <source>
        <dbReference type="Proteomes" id="UP000585614"/>
    </source>
</evidence>
<protein>
    <submittedName>
        <fullName evidence="2">Uncharacterized protein</fullName>
    </submittedName>
</protein>
<feature type="chain" id="PRO_5029504773" evidence="1">
    <location>
        <begin position="24"/>
        <end position="120"/>
    </location>
</feature>
<keyword evidence="1" id="KW-0732">Signal</keyword>
<dbReference type="Pfam" id="PF05808">
    <property type="entry name" value="Podoplanin"/>
    <property type="match status" value="1"/>
</dbReference>
<comment type="caution">
    <text evidence="2">The sequence shown here is derived from an EMBL/GenBank/DDBJ whole genome shotgun (WGS) entry which is preliminary data.</text>
</comment>
<evidence type="ECO:0000256" key="1">
    <source>
        <dbReference type="SAM" id="SignalP"/>
    </source>
</evidence>
<proteinExistence type="predicted"/>
<feature type="signal peptide" evidence="1">
    <location>
        <begin position="1"/>
        <end position="23"/>
    </location>
</feature>